<keyword evidence="6 9" id="KW-0067">ATP-binding</keyword>
<protein>
    <submittedName>
        <fullName evidence="9">ABC transporter ATP-binding protein</fullName>
    </submittedName>
</protein>
<keyword evidence="5" id="KW-0547">Nucleotide-binding</keyword>
<dbReference type="InterPro" id="IPR027417">
    <property type="entry name" value="P-loop_NTPase"/>
</dbReference>
<evidence type="ECO:0000313" key="10">
    <source>
        <dbReference type="Proteomes" id="UP000019091"/>
    </source>
</evidence>
<evidence type="ECO:0000259" key="8">
    <source>
        <dbReference type="PROSITE" id="PS50893"/>
    </source>
</evidence>
<evidence type="ECO:0000256" key="6">
    <source>
        <dbReference type="ARBA" id="ARBA00022840"/>
    </source>
</evidence>
<dbReference type="AlphaFoldDB" id="A0A4V7IAZ5"/>
<evidence type="ECO:0000256" key="4">
    <source>
        <dbReference type="ARBA" id="ARBA00022475"/>
    </source>
</evidence>
<dbReference type="PANTHER" id="PTHR43297">
    <property type="entry name" value="OLIGOPEPTIDE TRANSPORT ATP-BINDING PROTEIN APPD"/>
    <property type="match status" value="1"/>
</dbReference>
<dbReference type="PROSITE" id="PS50893">
    <property type="entry name" value="ABC_TRANSPORTER_2"/>
    <property type="match status" value="2"/>
</dbReference>
<evidence type="ECO:0000313" key="9">
    <source>
        <dbReference type="EMBL" id="AHG82176.1"/>
    </source>
</evidence>
<dbReference type="GO" id="GO:0005524">
    <property type="term" value="F:ATP binding"/>
    <property type="evidence" value="ECO:0007669"/>
    <property type="project" value="UniProtKB-KW"/>
</dbReference>
<dbReference type="KEGG" id="btre:F542_14600"/>
<evidence type="ECO:0000256" key="1">
    <source>
        <dbReference type="ARBA" id="ARBA00004417"/>
    </source>
</evidence>
<feature type="domain" description="ABC transporter" evidence="8">
    <location>
        <begin position="28"/>
        <end position="269"/>
    </location>
</feature>
<gene>
    <name evidence="9" type="ORF">F542_14600</name>
</gene>
<accession>A0A4V7IAZ5</accession>
<dbReference type="EMBL" id="CP006954">
    <property type="protein sequence ID" value="AHG82176.1"/>
    <property type="molecule type" value="Genomic_DNA"/>
</dbReference>
<dbReference type="GO" id="GO:0016887">
    <property type="term" value="F:ATP hydrolysis activity"/>
    <property type="evidence" value="ECO:0007669"/>
    <property type="project" value="InterPro"/>
</dbReference>
<reference evidence="9 10" key="1">
    <citation type="journal article" date="2014" name="Genome Announc.">
        <title>Complete Closed Genome Sequences of Three Bibersteinia trehalosi Nasopharyngeal Isolates from Cattle with Shipping Fever.</title>
        <authorList>
            <person name="Harhay G.P."/>
            <person name="McVey D.S."/>
            <person name="Koren S."/>
            <person name="Phillippy A.M."/>
            <person name="Bono J."/>
            <person name="Harhay D.M."/>
            <person name="Clawson M.L."/>
            <person name="Heaton M.P."/>
            <person name="Chitko-McKown C.G."/>
            <person name="Korlach J."/>
            <person name="Smith T.P."/>
        </authorList>
    </citation>
    <scope>NUCLEOTIDE SEQUENCE [LARGE SCALE GENOMIC DNA]</scope>
    <source>
        <strain evidence="9 10">USDA-ARS-USMARC-188</strain>
    </source>
</reference>
<dbReference type="InterPro" id="IPR050388">
    <property type="entry name" value="ABC_Ni/Peptide_Import"/>
</dbReference>
<keyword evidence="3" id="KW-0813">Transport</keyword>
<dbReference type="GO" id="GO:0005886">
    <property type="term" value="C:plasma membrane"/>
    <property type="evidence" value="ECO:0007669"/>
    <property type="project" value="UniProtKB-SubCell"/>
</dbReference>
<dbReference type="InterPro" id="IPR003439">
    <property type="entry name" value="ABC_transporter-like_ATP-bd"/>
</dbReference>
<dbReference type="Proteomes" id="UP000019091">
    <property type="component" value="Chromosome"/>
</dbReference>
<dbReference type="InterPro" id="IPR017871">
    <property type="entry name" value="ABC_transporter-like_CS"/>
</dbReference>
<dbReference type="InterPro" id="IPR003593">
    <property type="entry name" value="AAA+_ATPase"/>
</dbReference>
<feature type="domain" description="ABC transporter" evidence="8">
    <location>
        <begin position="289"/>
        <end position="490"/>
    </location>
</feature>
<dbReference type="SMART" id="SM00382">
    <property type="entry name" value="AAA"/>
    <property type="match status" value="2"/>
</dbReference>
<dbReference type="Pfam" id="PF08352">
    <property type="entry name" value="oligo_HPY"/>
    <property type="match status" value="1"/>
</dbReference>
<keyword evidence="7" id="KW-0472">Membrane</keyword>
<dbReference type="PROSITE" id="PS00211">
    <property type="entry name" value="ABC_TRANSPORTER_1"/>
    <property type="match status" value="2"/>
</dbReference>
<dbReference type="InterPro" id="IPR013563">
    <property type="entry name" value="Oligopep_ABC_C"/>
</dbReference>
<comment type="similarity">
    <text evidence="2">Belongs to the ABC transporter superfamily.</text>
</comment>
<dbReference type="Pfam" id="PF00005">
    <property type="entry name" value="ABC_tran"/>
    <property type="match status" value="2"/>
</dbReference>
<dbReference type="CDD" id="cd03257">
    <property type="entry name" value="ABC_NikE_OppD_transporters"/>
    <property type="match status" value="1"/>
</dbReference>
<evidence type="ECO:0000256" key="2">
    <source>
        <dbReference type="ARBA" id="ARBA00005417"/>
    </source>
</evidence>
<comment type="subcellular location">
    <subcellularLocation>
        <location evidence="1">Cell inner membrane</location>
        <topology evidence="1">Peripheral membrane protein</topology>
    </subcellularLocation>
</comment>
<organism evidence="9 10">
    <name type="scientific">Bibersteinia trehalosi USDA-ARS-USMARC-188</name>
    <dbReference type="NCBI Taxonomy" id="1263829"/>
    <lineage>
        <taxon>Bacteria</taxon>
        <taxon>Pseudomonadati</taxon>
        <taxon>Pseudomonadota</taxon>
        <taxon>Gammaproteobacteria</taxon>
        <taxon>Pasteurellales</taxon>
        <taxon>Pasteurellaceae</taxon>
        <taxon>Bibersteinia</taxon>
    </lineage>
</organism>
<name>A0A4V7IAZ5_BIBTR</name>
<dbReference type="Gene3D" id="3.40.50.300">
    <property type="entry name" value="P-loop containing nucleotide triphosphate hydrolases"/>
    <property type="match status" value="2"/>
</dbReference>
<dbReference type="PANTHER" id="PTHR43297:SF7">
    <property type="entry name" value="D,D-DIPEPTIDE TRANSPORT ATP-BINDING PROTEIN DDPD-RELATED"/>
    <property type="match status" value="1"/>
</dbReference>
<evidence type="ECO:0000256" key="7">
    <source>
        <dbReference type="ARBA" id="ARBA00023136"/>
    </source>
</evidence>
<dbReference type="GO" id="GO:0015833">
    <property type="term" value="P:peptide transport"/>
    <property type="evidence" value="ECO:0007669"/>
    <property type="project" value="InterPro"/>
</dbReference>
<evidence type="ECO:0000256" key="5">
    <source>
        <dbReference type="ARBA" id="ARBA00022741"/>
    </source>
</evidence>
<sequence>MPARVSNKNQGGHIGPPLQKKINKMTLLNIKNLSVQTTQGLELVEPISLQLNAGQNITILGETGSGKSLLIQAIMGALPDGLKASGEISVENCNITTQSDRLQLLWGKTLVMLPQEPRRSLDPLMAINQQLWESYHFVAQQDNASAKQSSIQYLTQLGLKEAQTRYPHQLSGGMAQRASFAIATAAGGKILLADEPTKGLDPNSKADVIALLKQAYQQGGGLLTITHDIDVASELGGYIFVMKKGKLVEEGRAEQLLSRPQHPYTQALINADPKHWQDRQKNRPTEPLVSVQNLSVARGERTLFSRLSFTLHKGEVLGIVGRSGIGKSTLADVLCGLLKPQSGEVIWHSQTHKKHQVLKLYQDPPEAFAPNVSLQQLLDDVIDYHQLDRSQTPSLLTQLSLNPEILNRTAENVSGGELQRVAILRALLLNPVLLFADEVTSRLDPITQQEVISLLIEQCRARHCGLILVSHDPYLIEKSCDQVVDLEQYIT</sequence>
<evidence type="ECO:0000256" key="3">
    <source>
        <dbReference type="ARBA" id="ARBA00022448"/>
    </source>
</evidence>
<dbReference type="SUPFAM" id="SSF52540">
    <property type="entry name" value="P-loop containing nucleoside triphosphate hydrolases"/>
    <property type="match status" value="2"/>
</dbReference>
<keyword evidence="4" id="KW-1003">Cell membrane</keyword>
<proteinExistence type="inferred from homology"/>